<feature type="compositionally biased region" description="Basic and acidic residues" evidence="1">
    <location>
        <begin position="64"/>
        <end position="79"/>
    </location>
</feature>
<dbReference type="Proteomes" id="UP000525298">
    <property type="component" value="Unassembled WGS sequence"/>
</dbReference>
<dbReference type="EMBL" id="JACDUS010000005">
    <property type="protein sequence ID" value="MBA2881834.1"/>
    <property type="molecule type" value="Genomic_DNA"/>
</dbReference>
<evidence type="ECO:0000256" key="1">
    <source>
        <dbReference type="SAM" id="MobiDB-lite"/>
    </source>
</evidence>
<proteinExistence type="predicted"/>
<organism evidence="2 3">
    <name type="scientific">Desulfosalsimonas propionicica</name>
    <dbReference type="NCBI Taxonomy" id="332175"/>
    <lineage>
        <taxon>Bacteria</taxon>
        <taxon>Pseudomonadati</taxon>
        <taxon>Thermodesulfobacteriota</taxon>
        <taxon>Desulfobacteria</taxon>
        <taxon>Desulfobacterales</taxon>
        <taxon>Desulfosalsimonadaceae</taxon>
        <taxon>Desulfosalsimonas</taxon>
    </lineage>
</organism>
<name>A0A7W0C9U8_9BACT</name>
<comment type="caution">
    <text evidence="2">The sequence shown here is derived from an EMBL/GenBank/DDBJ whole genome shotgun (WGS) entry which is preliminary data.</text>
</comment>
<dbReference type="AlphaFoldDB" id="A0A7W0C9U8"/>
<protein>
    <recommendedName>
        <fullName evidence="4">Tail assembly chaperone</fullName>
    </recommendedName>
</protein>
<dbReference type="Pfam" id="PF08809">
    <property type="entry name" value="DUF1799"/>
    <property type="match status" value="1"/>
</dbReference>
<evidence type="ECO:0000313" key="2">
    <source>
        <dbReference type="EMBL" id="MBA2881834.1"/>
    </source>
</evidence>
<gene>
    <name evidence="2" type="ORF">HNR65_002165</name>
</gene>
<dbReference type="InterPro" id="IPR014915">
    <property type="entry name" value="Phage_TLS_TfmB"/>
</dbReference>
<reference evidence="2 3" key="1">
    <citation type="submission" date="2020-07" db="EMBL/GenBank/DDBJ databases">
        <title>Genomic Encyclopedia of Type Strains, Phase IV (KMG-IV): sequencing the most valuable type-strain genomes for metagenomic binning, comparative biology and taxonomic classification.</title>
        <authorList>
            <person name="Goeker M."/>
        </authorList>
    </citation>
    <scope>NUCLEOTIDE SEQUENCE [LARGE SCALE GENOMIC DNA]</scope>
    <source>
        <strain evidence="2 3">DSM 17721</strain>
    </source>
</reference>
<dbReference type="RefSeq" id="WP_181551483.1">
    <property type="nucleotide sequence ID" value="NZ_JACDUS010000005.1"/>
</dbReference>
<feature type="compositionally biased region" description="Basic residues" evidence="1">
    <location>
        <begin position="80"/>
        <end position="94"/>
    </location>
</feature>
<keyword evidence="3" id="KW-1185">Reference proteome</keyword>
<sequence>MAQNADAWELYNVAATQWRFGPNGITGLDFPAVFELAEIMEIEKSADLLRKLKALETSALDAAEAARQKRQKDTHDQNHPRHPRRRPIGKKPPR</sequence>
<accession>A0A7W0C9U8</accession>
<evidence type="ECO:0008006" key="4">
    <source>
        <dbReference type="Google" id="ProtNLM"/>
    </source>
</evidence>
<feature type="region of interest" description="Disordered" evidence="1">
    <location>
        <begin position="61"/>
        <end position="94"/>
    </location>
</feature>
<evidence type="ECO:0000313" key="3">
    <source>
        <dbReference type="Proteomes" id="UP000525298"/>
    </source>
</evidence>